<organism evidence="1 2">
    <name type="scientific">Trichonephila inaurata madagascariensis</name>
    <dbReference type="NCBI Taxonomy" id="2747483"/>
    <lineage>
        <taxon>Eukaryota</taxon>
        <taxon>Metazoa</taxon>
        <taxon>Ecdysozoa</taxon>
        <taxon>Arthropoda</taxon>
        <taxon>Chelicerata</taxon>
        <taxon>Arachnida</taxon>
        <taxon>Araneae</taxon>
        <taxon>Araneomorphae</taxon>
        <taxon>Entelegynae</taxon>
        <taxon>Araneoidea</taxon>
        <taxon>Nephilidae</taxon>
        <taxon>Trichonephila</taxon>
        <taxon>Trichonephila inaurata</taxon>
    </lineage>
</organism>
<evidence type="ECO:0000313" key="2">
    <source>
        <dbReference type="Proteomes" id="UP000886998"/>
    </source>
</evidence>
<evidence type="ECO:0000313" key="1">
    <source>
        <dbReference type="EMBL" id="GFY67655.1"/>
    </source>
</evidence>
<comment type="caution">
    <text evidence="1">The sequence shown here is derived from an EMBL/GenBank/DDBJ whole genome shotgun (WGS) entry which is preliminary data.</text>
</comment>
<reference evidence="1" key="1">
    <citation type="submission" date="2020-08" db="EMBL/GenBank/DDBJ databases">
        <title>Multicomponent nature underlies the extraordinary mechanical properties of spider dragline silk.</title>
        <authorList>
            <person name="Kono N."/>
            <person name="Nakamura H."/>
            <person name="Mori M."/>
            <person name="Yoshida Y."/>
            <person name="Ohtoshi R."/>
            <person name="Malay A.D."/>
            <person name="Moran D.A.P."/>
            <person name="Tomita M."/>
            <person name="Numata K."/>
            <person name="Arakawa K."/>
        </authorList>
    </citation>
    <scope>NUCLEOTIDE SEQUENCE</scope>
</reference>
<gene>
    <name evidence="1" type="ORF">TNIN_285691</name>
</gene>
<proteinExistence type="predicted"/>
<dbReference type="EMBL" id="BMAV01016670">
    <property type="protein sequence ID" value="GFY67655.1"/>
    <property type="molecule type" value="Genomic_DNA"/>
</dbReference>
<sequence>MEIFQSKQTRDSSAIGQKESIAGVLQIFLPCGKILREPLVTNRKSAKQNQQWWLIMQDVCAPAFCKHVFAVMYAVEDYSSAPTERLQILHQPKPCKTLPLCSIETFGKSQNQRKNIKIDEKFK</sequence>
<accession>A0A8X7CJ90</accession>
<keyword evidence="2" id="KW-1185">Reference proteome</keyword>
<protein>
    <submittedName>
        <fullName evidence="1">Uncharacterized protein</fullName>
    </submittedName>
</protein>
<dbReference type="AlphaFoldDB" id="A0A8X7CJ90"/>
<dbReference type="OrthoDB" id="261614at2759"/>
<name>A0A8X7CJ90_9ARAC</name>
<dbReference type="Proteomes" id="UP000886998">
    <property type="component" value="Unassembled WGS sequence"/>
</dbReference>